<feature type="signal peptide" evidence="6">
    <location>
        <begin position="1"/>
        <end position="19"/>
    </location>
</feature>
<dbReference type="SUPFAM" id="SSF57625">
    <property type="entry name" value="Invertebrate chitin-binding proteins"/>
    <property type="match status" value="2"/>
</dbReference>
<dbReference type="InterPro" id="IPR036508">
    <property type="entry name" value="Chitin-bd_dom_sf"/>
</dbReference>
<name>A0A210R6T0_MIZYE</name>
<keyword evidence="2 6" id="KW-0732">Signal</keyword>
<dbReference type="Pfam" id="PF01607">
    <property type="entry name" value="CBM_14"/>
    <property type="match status" value="2"/>
</dbReference>
<dbReference type="InterPro" id="IPR051940">
    <property type="entry name" value="Chitin_bind-dev_reg"/>
</dbReference>
<dbReference type="GO" id="GO:0008061">
    <property type="term" value="F:chitin binding"/>
    <property type="evidence" value="ECO:0007669"/>
    <property type="project" value="UniProtKB-KW"/>
</dbReference>
<evidence type="ECO:0000256" key="4">
    <source>
        <dbReference type="ARBA" id="ARBA00023157"/>
    </source>
</evidence>
<dbReference type="GO" id="GO:0005576">
    <property type="term" value="C:extracellular region"/>
    <property type="evidence" value="ECO:0007669"/>
    <property type="project" value="InterPro"/>
</dbReference>
<organism evidence="8 9">
    <name type="scientific">Mizuhopecten yessoensis</name>
    <name type="common">Japanese scallop</name>
    <name type="synonym">Patinopecten yessoensis</name>
    <dbReference type="NCBI Taxonomy" id="6573"/>
    <lineage>
        <taxon>Eukaryota</taxon>
        <taxon>Metazoa</taxon>
        <taxon>Spiralia</taxon>
        <taxon>Lophotrochozoa</taxon>
        <taxon>Mollusca</taxon>
        <taxon>Bivalvia</taxon>
        <taxon>Autobranchia</taxon>
        <taxon>Pteriomorphia</taxon>
        <taxon>Pectinida</taxon>
        <taxon>Pectinoidea</taxon>
        <taxon>Pectinidae</taxon>
        <taxon>Mizuhopecten</taxon>
    </lineage>
</organism>
<gene>
    <name evidence="8" type="ORF">KP79_PYT16240</name>
</gene>
<dbReference type="InterPro" id="IPR002557">
    <property type="entry name" value="Chitin-bd_dom"/>
</dbReference>
<protein>
    <submittedName>
        <fullName evidence="8">Chondroitin proteoglycan 2</fullName>
    </submittedName>
</protein>
<dbReference type="PANTHER" id="PTHR23301">
    <property type="entry name" value="CHITIN BINDING PERITROPHIN-A"/>
    <property type="match status" value="1"/>
</dbReference>
<keyword evidence="1" id="KW-0147">Chitin-binding</keyword>
<evidence type="ECO:0000256" key="6">
    <source>
        <dbReference type="SAM" id="SignalP"/>
    </source>
</evidence>
<sequence length="142" mass="15836">MAVRIILLIVSITIPVAETFDCSGRHDGLYEVGCRVFTKCTSGTLTKVECRSPEVVNIDTGSCDNPRDVNDPCGTYRDCQSKDDGKYPDLERNCQYYFTCANGRFMGHNPCPTGLIFNKDLQVCDWFQHVKSPCGIQPDNSP</sequence>
<dbReference type="PANTHER" id="PTHR23301:SF0">
    <property type="entry name" value="CHITIN-BINDING TYPE-2 DOMAIN-CONTAINING PROTEIN-RELATED"/>
    <property type="match status" value="1"/>
</dbReference>
<keyword evidence="9" id="KW-1185">Reference proteome</keyword>
<proteinExistence type="predicted"/>
<evidence type="ECO:0000313" key="8">
    <source>
        <dbReference type="EMBL" id="OWF56638.1"/>
    </source>
</evidence>
<comment type="caution">
    <text evidence="8">The sequence shown here is derived from an EMBL/GenBank/DDBJ whole genome shotgun (WGS) entry which is preliminary data.</text>
</comment>
<dbReference type="AlphaFoldDB" id="A0A210R6T0"/>
<dbReference type="OrthoDB" id="6020543at2759"/>
<dbReference type="EMBL" id="NEDP02000123">
    <property type="protein sequence ID" value="OWF56638.1"/>
    <property type="molecule type" value="Genomic_DNA"/>
</dbReference>
<evidence type="ECO:0000256" key="5">
    <source>
        <dbReference type="ARBA" id="ARBA00023180"/>
    </source>
</evidence>
<evidence type="ECO:0000259" key="7">
    <source>
        <dbReference type="PROSITE" id="PS50940"/>
    </source>
</evidence>
<keyword evidence="4" id="KW-1015">Disulfide bond</keyword>
<evidence type="ECO:0000256" key="3">
    <source>
        <dbReference type="ARBA" id="ARBA00022737"/>
    </source>
</evidence>
<feature type="domain" description="Chitin-binding type-2" evidence="7">
    <location>
        <begin position="76"/>
        <end position="136"/>
    </location>
</feature>
<dbReference type="Proteomes" id="UP000242188">
    <property type="component" value="Unassembled WGS sequence"/>
</dbReference>
<evidence type="ECO:0000313" key="9">
    <source>
        <dbReference type="Proteomes" id="UP000242188"/>
    </source>
</evidence>
<dbReference type="SMART" id="SM00494">
    <property type="entry name" value="ChtBD2"/>
    <property type="match status" value="2"/>
</dbReference>
<feature type="domain" description="Chitin-binding type-2" evidence="7">
    <location>
        <begin position="19"/>
        <end position="75"/>
    </location>
</feature>
<keyword evidence="3" id="KW-0677">Repeat</keyword>
<dbReference type="Gene3D" id="2.170.140.10">
    <property type="entry name" value="Chitin binding domain"/>
    <property type="match status" value="1"/>
</dbReference>
<evidence type="ECO:0000256" key="1">
    <source>
        <dbReference type="ARBA" id="ARBA00022669"/>
    </source>
</evidence>
<reference evidence="8 9" key="1">
    <citation type="journal article" date="2017" name="Nat. Ecol. Evol.">
        <title>Scallop genome provides insights into evolution of bilaterian karyotype and development.</title>
        <authorList>
            <person name="Wang S."/>
            <person name="Zhang J."/>
            <person name="Jiao W."/>
            <person name="Li J."/>
            <person name="Xun X."/>
            <person name="Sun Y."/>
            <person name="Guo X."/>
            <person name="Huan P."/>
            <person name="Dong B."/>
            <person name="Zhang L."/>
            <person name="Hu X."/>
            <person name="Sun X."/>
            <person name="Wang J."/>
            <person name="Zhao C."/>
            <person name="Wang Y."/>
            <person name="Wang D."/>
            <person name="Huang X."/>
            <person name="Wang R."/>
            <person name="Lv J."/>
            <person name="Li Y."/>
            <person name="Zhang Z."/>
            <person name="Liu B."/>
            <person name="Lu W."/>
            <person name="Hui Y."/>
            <person name="Liang J."/>
            <person name="Zhou Z."/>
            <person name="Hou R."/>
            <person name="Li X."/>
            <person name="Liu Y."/>
            <person name="Li H."/>
            <person name="Ning X."/>
            <person name="Lin Y."/>
            <person name="Zhao L."/>
            <person name="Xing Q."/>
            <person name="Dou J."/>
            <person name="Li Y."/>
            <person name="Mao J."/>
            <person name="Guo H."/>
            <person name="Dou H."/>
            <person name="Li T."/>
            <person name="Mu C."/>
            <person name="Jiang W."/>
            <person name="Fu Q."/>
            <person name="Fu X."/>
            <person name="Miao Y."/>
            <person name="Liu J."/>
            <person name="Yu Q."/>
            <person name="Li R."/>
            <person name="Liao H."/>
            <person name="Li X."/>
            <person name="Kong Y."/>
            <person name="Jiang Z."/>
            <person name="Chourrout D."/>
            <person name="Li R."/>
            <person name="Bao Z."/>
        </authorList>
    </citation>
    <scope>NUCLEOTIDE SEQUENCE [LARGE SCALE GENOMIC DNA]</scope>
    <source>
        <strain evidence="8 9">PY_sf001</strain>
    </source>
</reference>
<evidence type="ECO:0000256" key="2">
    <source>
        <dbReference type="ARBA" id="ARBA00022729"/>
    </source>
</evidence>
<feature type="chain" id="PRO_5012080885" evidence="6">
    <location>
        <begin position="20"/>
        <end position="142"/>
    </location>
</feature>
<accession>A0A210R6T0</accession>
<keyword evidence="5" id="KW-0325">Glycoprotein</keyword>
<dbReference type="PROSITE" id="PS50940">
    <property type="entry name" value="CHIT_BIND_II"/>
    <property type="match status" value="2"/>
</dbReference>